<name>A0ABR3QBQ1_9TREE</name>
<evidence type="ECO:0000256" key="1">
    <source>
        <dbReference type="SAM" id="MobiDB-lite"/>
    </source>
</evidence>
<gene>
    <name evidence="2" type="ORF">Q8F55_003156</name>
</gene>
<evidence type="ECO:0000313" key="3">
    <source>
        <dbReference type="Proteomes" id="UP001565368"/>
    </source>
</evidence>
<sequence length="87" mass="9455">MSLQLKIYALFYALQIKAGLLNLFFYTAYHNNLTLFAALLIVDGLLIDYGMSCAESWILEARQEVDGDAGSDATSPSPLAPPEKAAV</sequence>
<feature type="region of interest" description="Disordered" evidence="1">
    <location>
        <begin position="67"/>
        <end position="87"/>
    </location>
</feature>
<organism evidence="2 3">
    <name type="scientific">Vanrija albida</name>
    <dbReference type="NCBI Taxonomy" id="181172"/>
    <lineage>
        <taxon>Eukaryota</taxon>
        <taxon>Fungi</taxon>
        <taxon>Dikarya</taxon>
        <taxon>Basidiomycota</taxon>
        <taxon>Agaricomycotina</taxon>
        <taxon>Tremellomycetes</taxon>
        <taxon>Trichosporonales</taxon>
        <taxon>Trichosporonaceae</taxon>
        <taxon>Vanrija</taxon>
    </lineage>
</organism>
<dbReference type="RefSeq" id="XP_069212094.1">
    <property type="nucleotide sequence ID" value="XM_069351708.1"/>
</dbReference>
<proteinExistence type="predicted"/>
<reference evidence="2 3" key="1">
    <citation type="submission" date="2023-08" db="EMBL/GenBank/DDBJ databases">
        <title>Annotated Genome Sequence of Vanrija albida AlHP1.</title>
        <authorList>
            <person name="Herzog R."/>
        </authorList>
    </citation>
    <scope>NUCLEOTIDE SEQUENCE [LARGE SCALE GENOMIC DNA]</scope>
    <source>
        <strain evidence="2 3">AlHP1</strain>
    </source>
</reference>
<dbReference type="Proteomes" id="UP001565368">
    <property type="component" value="Unassembled WGS sequence"/>
</dbReference>
<evidence type="ECO:0000313" key="2">
    <source>
        <dbReference type="EMBL" id="KAL1412150.1"/>
    </source>
</evidence>
<dbReference type="EMBL" id="JBBXJM010000002">
    <property type="protein sequence ID" value="KAL1412150.1"/>
    <property type="molecule type" value="Genomic_DNA"/>
</dbReference>
<dbReference type="GeneID" id="95984199"/>
<keyword evidence="3" id="KW-1185">Reference proteome</keyword>
<accession>A0ABR3QBQ1</accession>
<protein>
    <submittedName>
        <fullName evidence="2">Uncharacterized protein</fullName>
    </submittedName>
</protein>
<comment type="caution">
    <text evidence="2">The sequence shown here is derived from an EMBL/GenBank/DDBJ whole genome shotgun (WGS) entry which is preliminary data.</text>
</comment>